<proteinExistence type="predicted"/>
<dbReference type="Proteomes" id="UP000318297">
    <property type="component" value="Unassembled WGS sequence"/>
</dbReference>
<dbReference type="PANTHER" id="PTHR43433:SF5">
    <property type="entry name" value="AB HYDROLASE-1 DOMAIN-CONTAINING PROTEIN"/>
    <property type="match status" value="1"/>
</dbReference>
<feature type="domain" description="AB hydrolase-1" evidence="1">
    <location>
        <begin position="23"/>
        <end position="129"/>
    </location>
</feature>
<dbReference type="EMBL" id="VIVQ01000004">
    <property type="protein sequence ID" value="TWE07848.1"/>
    <property type="molecule type" value="Genomic_DNA"/>
</dbReference>
<accession>A0A561DWU9</accession>
<dbReference type="OrthoDB" id="9800988at2"/>
<comment type="caution">
    <text evidence="2">The sequence shown here is derived from an EMBL/GenBank/DDBJ whole genome shotgun (WGS) entry which is preliminary data.</text>
</comment>
<dbReference type="Gene3D" id="3.40.50.1820">
    <property type="entry name" value="alpha/beta hydrolase"/>
    <property type="match status" value="1"/>
</dbReference>
<evidence type="ECO:0000259" key="1">
    <source>
        <dbReference type="Pfam" id="PF00561"/>
    </source>
</evidence>
<dbReference type="SUPFAM" id="SSF53474">
    <property type="entry name" value="alpha/beta-Hydrolases"/>
    <property type="match status" value="1"/>
</dbReference>
<dbReference type="Pfam" id="PF00561">
    <property type="entry name" value="Abhydrolase_1"/>
    <property type="match status" value="1"/>
</dbReference>
<organism evidence="2 3">
    <name type="scientific">Rudaeicoccus suwonensis</name>
    <dbReference type="NCBI Taxonomy" id="657409"/>
    <lineage>
        <taxon>Bacteria</taxon>
        <taxon>Bacillati</taxon>
        <taxon>Actinomycetota</taxon>
        <taxon>Actinomycetes</taxon>
        <taxon>Micrococcales</taxon>
        <taxon>Dermacoccaceae</taxon>
        <taxon>Rudaeicoccus</taxon>
    </lineage>
</organism>
<dbReference type="InterPro" id="IPR029058">
    <property type="entry name" value="AB_hydrolase_fold"/>
</dbReference>
<dbReference type="AlphaFoldDB" id="A0A561DWU9"/>
<dbReference type="InterPro" id="IPR000073">
    <property type="entry name" value="AB_hydrolase_1"/>
</dbReference>
<dbReference type="RefSeq" id="WP_145230269.1">
    <property type="nucleotide sequence ID" value="NZ_VIVQ01000004.1"/>
</dbReference>
<name>A0A561DWU9_9MICO</name>
<dbReference type="InterPro" id="IPR050471">
    <property type="entry name" value="AB_hydrolase"/>
</dbReference>
<evidence type="ECO:0000313" key="3">
    <source>
        <dbReference type="Proteomes" id="UP000318297"/>
    </source>
</evidence>
<reference evidence="2 3" key="1">
    <citation type="submission" date="2019-06" db="EMBL/GenBank/DDBJ databases">
        <title>Sequencing the genomes of 1000 actinobacteria strains.</title>
        <authorList>
            <person name="Klenk H.-P."/>
        </authorList>
    </citation>
    <scope>NUCLEOTIDE SEQUENCE [LARGE SCALE GENOMIC DNA]</scope>
    <source>
        <strain evidence="2 3">DSM 19560</strain>
    </source>
</reference>
<sequence length="289" mass="30483">MTLIPLADGRSLDIQISGADDGPVVVFHHGTPGSVLPRRAMADVAGELGMRLVTYARAGYGVSTRRPGRSVADIADDVTAILDHLGAERCMTAGWSGGGPHALATGALLPKRVTGVLSIAGVAPYSADGLDFLDGMGEDNLVEFAAATRGEGDLREFIEPMRGELVDATPEGIVAAMDSLLPPIDKAVVTDEVGEEVAASFADGLEHGVDGWVDDDLAFVRPWGFELDDLRVPVFVWQGDADLMVPFAHGQWLAANVPGATKHLRPGEGHLSIGLGATEEMLRELRSTW</sequence>
<protein>
    <submittedName>
        <fullName evidence="2">Pimeloyl-ACP methyl ester carboxylesterase</fullName>
    </submittedName>
</protein>
<keyword evidence="3" id="KW-1185">Reference proteome</keyword>
<dbReference type="PANTHER" id="PTHR43433">
    <property type="entry name" value="HYDROLASE, ALPHA/BETA FOLD FAMILY PROTEIN"/>
    <property type="match status" value="1"/>
</dbReference>
<gene>
    <name evidence="2" type="ORF">BKA23_3215</name>
</gene>
<evidence type="ECO:0000313" key="2">
    <source>
        <dbReference type="EMBL" id="TWE07848.1"/>
    </source>
</evidence>
<dbReference type="GO" id="GO:0003824">
    <property type="term" value="F:catalytic activity"/>
    <property type="evidence" value="ECO:0007669"/>
    <property type="project" value="UniProtKB-ARBA"/>
</dbReference>